<gene>
    <name evidence="3" type="ORF">J2853_001498</name>
</gene>
<feature type="transmembrane region" description="Helical" evidence="2">
    <location>
        <begin position="38"/>
        <end position="61"/>
    </location>
</feature>
<keyword evidence="2" id="KW-0472">Membrane</keyword>
<dbReference type="Proteomes" id="UP001225356">
    <property type="component" value="Unassembled WGS sequence"/>
</dbReference>
<sequence>MDLVFARLDMRVKLLRFFTWALILGTVYLNVAGETDPFSIVAHTILPLLWALAVELAAHFVRTRAGLASETRMDTVRKSRWILSPVSTFALWRRMILWEVRSYPLALQRERDRVLAKTDLQDQYGRLWRIKATRRERALFRLGELAPTVAAVPEAVVTASVVVPELPAVPEVPKAIEPKPRTRKPATATDKPARKRSVPNVDDLMPVGQEIALELIAGGRNLTRDNVIELFRNNGHKISTARASALLPKLKAFIASANDAAPAELVVAA</sequence>
<keyword evidence="2" id="KW-0812">Transmembrane</keyword>
<evidence type="ECO:0000256" key="1">
    <source>
        <dbReference type="SAM" id="MobiDB-lite"/>
    </source>
</evidence>
<dbReference type="Pfam" id="PF10935">
    <property type="entry name" value="DUF2637"/>
    <property type="match status" value="1"/>
</dbReference>
<keyword evidence="2" id="KW-1133">Transmembrane helix</keyword>
<evidence type="ECO:0000313" key="4">
    <source>
        <dbReference type="Proteomes" id="UP001225356"/>
    </source>
</evidence>
<evidence type="ECO:0000313" key="3">
    <source>
        <dbReference type="EMBL" id="MDP9842287.1"/>
    </source>
</evidence>
<dbReference type="EMBL" id="JAUSQU010000001">
    <property type="protein sequence ID" value="MDP9842287.1"/>
    <property type="molecule type" value="Genomic_DNA"/>
</dbReference>
<name>A0ABT9Q6K8_9ACTN</name>
<protein>
    <recommendedName>
        <fullName evidence="5">DUF2637 domain-containing protein</fullName>
    </recommendedName>
</protein>
<accession>A0ABT9Q6K8</accession>
<reference evidence="3 4" key="1">
    <citation type="submission" date="2023-07" db="EMBL/GenBank/DDBJ databases">
        <title>Sequencing the genomes of 1000 actinobacteria strains.</title>
        <authorList>
            <person name="Klenk H.-P."/>
        </authorList>
    </citation>
    <scope>NUCLEOTIDE SEQUENCE [LARGE SCALE GENOMIC DNA]</scope>
    <source>
        <strain evidence="3 4">DSM 46740</strain>
    </source>
</reference>
<evidence type="ECO:0000256" key="2">
    <source>
        <dbReference type="SAM" id="Phobius"/>
    </source>
</evidence>
<feature type="region of interest" description="Disordered" evidence="1">
    <location>
        <begin position="174"/>
        <end position="200"/>
    </location>
</feature>
<keyword evidence="4" id="KW-1185">Reference proteome</keyword>
<evidence type="ECO:0008006" key="5">
    <source>
        <dbReference type="Google" id="ProtNLM"/>
    </source>
</evidence>
<feature type="transmembrane region" description="Helical" evidence="2">
    <location>
        <begin position="12"/>
        <end position="32"/>
    </location>
</feature>
<dbReference type="InterPro" id="IPR021235">
    <property type="entry name" value="DUF2637"/>
</dbReference>
<comment type="caution">
    <text evidence="3">The sequence shown here is derived from an EMBL/GenBank/DDBJ whole genome shotgun (WGS) entry which is preliminary data.</text>
</comment>
<proteinExistence type="predicted"/>
<organism evidence="3 4">
    <name type="scientific">Streptosporangium lutulentum</name>
    <dbReference type="NCBI Taxonomy" id="1461250"/>
    <lineage>
        <taxon>Bacteria</taxon>
        <taxon>Bacillati</taxon>
        <taxon>Actinomycetota</taxon>
        <taxon>Actinomycetes</taxon>
        <taxon>Streptosporangiales</taxon>
        <taxon>Streptosporangiaceae</taxon>
        <taxon>Streptosporangium</taxon>
    </lineage>
</organism>